<feature type="compositionally biased region" description="Low complexity" evidence="1">
    <location>
        <begin position="1161"/>
        <end position="1178"/>
    </location>
</feature>
<feature type="region of interest" description="Disordered" evidence="1">
    <location>
        <begin position="1140"/>
        <end position="1204"/>
    </location>
</feature>
<evidence type="ECO:0000313" key="3">
    <source>
        <dbReference type="Proteomes" id="UP000008909"/>
    </source>
</evidence>
<reference key="2">
    <citation type="submission" date="2011-10" db="EMBL/GenBank/DDBJ databases">
        <title>The genome and transcriptome sequence of Clonorchis sinensis provide insights into the carcinogenic liver fluke.</title>
        <authorList>
            <person name="Wang X."/>
            <person name="Huang Y."/>
            <person name="Chen W."/>
            <person name="Liu H."/>
            <person name="Guo L."/>
            <person name="Chen Y."/>
            <person name="Luo F."/>
            <person name="Zhou W."/>
            <person name="Sun J."/>
            <person name="Mao Q."/>
            <person name="Liang P."/>
            <person name="Zhou C."/>
            <person name="Tian Y."/>
            <person name="Men J."/>
            <person name="Lv X."/>
            <person name="Huang L."/>
            <person name="Zhou J."/>
            <person name="Hu Y."/>
            <person name="Li R."/>
            <person name="Zhang F."/>
            <person name="Lei H."/>
            <person name="Li X."/>
            <person name="Hu X."/>
            <person name="Liang C."/>
            <person name="Xu J."/>
            <person name="Wu Z."/>
            <person name="Yu X."/>
        </authorList>
    </citation>
    <scope>NUCLEOTIDE SEQUENCE</scope>
    <source>
        <strain>Henan</strain>
    </source>
</reference>
<feature type="compositionally biased region" description="Polar residues" evidence="1">
    <location>
        <begin position="1191"/>
        <end position="1204"/>
    </location>
</feature>
<gene>
    <name evidence="2" type="ORF">CLF_106201</name>
</gene>
<organism evidence="2 3">
    <name type="scientific">Clonorchis sinensis</name>
    <name type="common">Chinese liver fluke</name>
    <dbReference type="NCBI Taxonomy" id="79923"/>
    <lineage>
        <taxon>Eukaryota</taxon>
        <taxon>Metazoa</taxon>
        <taxon>Spiralia</taxon>
        <taxon>Lophotrochozoa</taxon>
        <taxon>Platyhelminthes</taxon>
        <taxon>Trematoda</taxon>
        <taxon>Digenea</taxon>
        <taxon>Opisthorchiida</taxon>
        <taxon>Opisthorchiata</taxon>
        <taxon>Opisthorchiidae</taxon>
        <taxon>Clonorchis</taxon>
    </lineage>
</organism>
<evidence type="ECO:0000256" key="1">
    <source>
        <dbReference type="SAM" id="MobiDB-lite"/>
    </source>
</evidence>
<name>G7YET0_CLOSI</name>
<dbReference type="Proteomes" id="UP000008909">
    <property type="component" value="Unassembled WGS sequence"/>
</dbReference>
<protein>
    <submittedName>
        <fullName evidence="2">Uncharacterized protein</fullName>
    </submittedName>
</protein>
<proteinExistence type="predicted"/>
<feature type="compositionally biased region" description="Polar residues" evidence="1">
    <location>
        <begin position="2030"/>
        <end position="2040"/>
    </location>
</feature>
<evidence type="ECO:0000313" key="2">
    <source>
        <dbReference type="EMBL" id="GAA51463.1"/>
    </source>
</evidence>
<dbReference type="EMBL" id="DF143157">
    <property type="protein sequence ID" value="GAA51463.1"/>
    <property type="molecule type" value="Genomic_DNA"/>
</dbReference>
<feature type="region of interest" description="Disordered" evidence="1">
    <location>
        <begin position="2018"/>
        <end position="2043"/>
    </location>
</feature>
<accession>G7YET0</accession>
<keyword evidence="3" id="KW-1185">Reference proteome</keyword>
<feature type="region of interest" description="Disordered" evidence="1">
    <location>
        <begin position="1245"/>
        <end position="1288"/>
    </location>
</feature>
<reference evidence="2" key="1">
    <citation type="journal article" date="2011" name="Genome Biol.">
        <title>The draft genome of the carcinogenic human liver fluke Clonorchis sinensis.</title>
        <authorList>
            <person name="Wang X."/>
            <person name="Chen W."/>
            <person name="Huang Y."/>
            <person name="Sun J."/>
            <person name="Men J."/>
            <person name="Liu H."/>
            <person name="Luo F."/>
            <person name="Guo L."/>
            <person name="Lv X."/>
            <person name="Deng C."/>
            <person name="Zhou C."/>
            <person name="Fan Y."/>
            <person name="Li X."/>
            <person name="Huang L."/>
            <person name="Hu Y."/>
            <person name="Liang C."/>
            <person name="Hu X."/>
            <person name="Xu J."/>
            <person name="Yu X."/>
        </authorList>
    </citation>
    <scope>NUCLEOTIDE SEQUENCE [LARGE SCALE GENOMIC DNA]</scope>
    <source>
        <strain evidence="2">Henan</strain>
    </source>
</reference>
<feature type="compositionally biased region" description="Basic and acidic residues" evidence="1">
    <location>
        <begin position="1143"/>
        <end position="1154"/>
    </location>
</feature>
<sequence length="2064" mass="231047">MCTEEFESAGGASVIQSLHEEENDATDVQSSNHGIEPVQPIVRRMKSPTPLTRFRGHFILDKSRENDEGSYEESILEASIKCSEGDGHTNFKRNGTDKQHSRYRIRLEYQFDPQHDNLTEPEVSTVMLNSPASTKRPSTVLQELKPVLRNLVSRLVESHQKCLQPSLVSQFKPGPKRMGKTSRSKSLDIGRQLRRSARAFSNLTAYQMQGLDRSLASALDQGYKANDKCLRPVTTDAIPSPVLDDAPHVVEQLSPGYLEVASIPSVDQLFYSAPITCRTLSPGSKTTPSPDYCHGDIPPLAVQNQLPWSRISTFVPEATGPLSDRPERQLICVPEFTQKWSSWCLGNRATVGEYKLHELCTTGNLEYCLVQKSVCSQNEPDVIASLSTTPVSVAESQCRISPGNLGVSVVKDVAKQFEFRRTAARDLVVNCFTPRPVAIATGRRILRNYTPQKYTGGKQKLRSRSLTTGPRRFSWTTISTNNPLRRCQRAETHKVSTTVGLPTTQCVLTTLNTVVMHKQDARHMQSARANLCIAPTTTANNGLDGVKTDMFTRPTTPSKRVAALTSKYIQNSKLPLNAMSYLSMLRAVSLERSSIEFVQNDSFLTDSDTDSNENSNCSHGRLISRRCEDCLPQSTRRVVRDAGVWCKRLCRRRSVCYCNCTGSRVTELNNGVLIIAPLGRKRRRIRQCVHRNRGTRQCHWRMPNIPDADQKLIYIELGPGQYTLHKCSCPVKEANWSTHSPNSGGCEGESSLPTVNNSAATNSLTYGSQIVLDHAHLCLAASEHPYESVEDNFQEAPDVIIVDLRALGHCLQQIKSIVIDIPTGHYSIHCWRCRGRGMLRQKTNFSASLKTEKLKNRKKSVTSEKGYVASAKAWRIRKGKTDHTIEESDVFREETHSPKLSEMRFRWNSVNSFRSSFPSIKHEQCQYAEQFIDSSDSTSSFELSNYFGTHCSRPRGVQLSNYTMEAFQYLYRFTQQLIVVIPDEEVCEMFSTSILCNFEHIHGNQYAVSNRISYWPEELSMPVELCCSFLLSDRIPAEEMRQESHFVNLYVEGSDKYSTYLHTRQPVGQQLAQTSQPDLFGSVFSFPDIHARLFSNEGAKYTKEDKVKQVYSFACSLASETLLLSCSSQRTESIHQLTISSSKTKESEGLERQGVEVITRPTTPSSETEVSSPTSVSSMGQWDFSPPRVSGTKQRCASSESLSNSHSFTVIEPTMSSDQSPDCISDNFTHSPKLSVSNRWSTVNSSGMLSESEQADSDDESKKSQIISDEVPNRGTVGASFSKSDPDSCYVKPTSRECRVCDASEVETLTSKNHDNPLECWTQQEPLESSECEVLVCFGSESDSPVCFPTRPKPRLRKTCISPFLFEKDATSRGNGTIKHEDMRIRLRRKGRERQSCTGRLTQKHNPIKDLPFSRVEAWPITMLSPTSPTSHVVEGSHYQELGVNNSNSINLEGRKPVFGDNSEKLPPLPSGSDQLLNESVSGGLKGERWWITENGGCDRARSHRYRTRSIVSSQFCHTLTGSKCTESSKLGSYTINQVDLGDQSIDQSLKTPISQKRAKSAPDKLRCVHITGHATIIDFKMFSPPAKSGDNFDGINDEMGDVEVTTCNLEPESDTDYVSLTGSNVGDVEKSSASVFLSCALSEVVSGDAEQREDEVQSIKRSCSLIQGLTAVPSKEISFPLSGIAEVYANSSVVESRLLAVGNRSMCSDYDYLYIRWPPVKLCITSVIDSVSWATPVANTHLNFVVESVVAQHQTHTQASGYSSSAVRSLLWVAPIHTVWLNLLNCPRTFYYLAETDFAPCSLSHLSVISLSELMNTRVYSPICPSTIPEVGVYSSNLVKTHPHQRMPMCMTNSWASFLSTDPSHHLAETSWTRRNSIRSRTMLKYSQSSDTPSIFNRLSSTRLENNSWCRKKDQLRCKSRKAAVSNRKNTVPERRLEDGYSKIGFGYRQLPSSKKTKMRRQVVRRGSQLHATCRNRTLHPYAEPTRVPFPSFKSQSTSQYGFGSQYHCKHRASKKICSRNGGGEHTWSPRTRFQYSQQKPRRPFYSGASAAHLHMTPDHLRS</sequence>